<dbReference type="EMBL" id="SMCQ01000004">
    <property type="protein sequence ID" value="TCW01223.1"/>
    <property type="molecule type" value="Genomic_DNA"/>
</dbReference>
<dbReference type="AlphaFoldDB" id="A0A4R3Z6B1"/>
<dbReference type="GO" id="GO:0003677">
    <property type="term" value="F:DNA binding"/>
    <property type="evidence" value="ECO:0007669"/>
    <property type="project" value="InterPro"/>
</dbReference>
<dbReference type="InterPro" id="IPR038109">
    <property type="entry name" value="DNA_bind_recomb_sf"/>
</dbReference>
<dbReference type="InterPro" id="IPR011109">
    <property type="entry name" value="DNA_bind_recombinase_dom"/>
</dbReference>
<dbReference type="GeneID" id="98914735"/>
<feature type="domain" description="Recombinase" evidence="1">
    <location>
        <begin position="5"/>
        <end position="91"/>
    </location>
</feature>
<dbReference type="RefSeq" id="WP_132226243.1">
    <property type="nucleotide sequence ID" value="NZ_JANKBF010000006.1"/>
</dbReference>
<name>A0A4R3Z6B1_9FIRM</name>
<keyword evidence="3" id="KW-1185">Reference proteome</keyword>
<dbReference type="Gene3D" id="3.90.1750.20">
    <property type="entry name" value="Putative Large Serine Recombinase, Chain B, Domain 2"/>
    <property type="match status" value="1"/>
</dbReference>
<organism evidence="2 3">
    <name type="scientific">Longibaculum muris</name>
    <dbReference type="NCBI Taxonomy" id="1796628"/>
    <lineage>
        <taxon>Bacteria</taxon>
        <taxon>Bacillati</taxon>
        <taxon>Bacillota</taxon>
        <taxon>Erysipelotrichia</taxon>
        <taxon>Erysipelotrichales</taxon>
        <taxon>Coprobacillaceae</taxon>
        <taxon>Longibaculum</taxon>
    </lineage>
</organism>
<accession>A0A4R3Z6B1</accession>
<dbReference type="GO" id="GO:0000150">
    <property type="term" value="F:DNA strand exchange activity"/>
    <property type="evidence" value="ECO:0007669"/>
    <property type="project" value="InterPro"/>
</dbReference>
<comment type="caution">
    <text evidence="2">The sequence shown here is derived from an EMBL/GenBank/DDBJ whole genome shotgun (WGS) entry which is preliminary data.</text>
</comment>
<dbReference type="Proteomes" id="UP000295515">
    <property type="component" value="Unassembled WGS sequence"/>
</dbReference>
<evidence type="ECO:0000313" key="2">
    <source>
        <dbReference type="EMBL" id="TCW01223.1"/>
    </source>
</evidence>
<evidence type="ECO:0000259" key="1">
    <source>
        <dbReference type="PROSITE" id="PS51737"/>
    </source>
</evidence>
<proteinExistence type="predicted"/>
<protein>
    <recommendedName>
        <fullName evidence="1">Recombinase domain-containing protein</fullName>
    </recommendedName>
</protein>
<gene>
    <name evidence="2" type="ORF">EDD60_10440</name>
</gene>
<evidence type="ECO:0000313" key="3">
    <source>
        <dbReference type="Proteomes" id="UP000295515"/>
    </source>
</evidence>
<reference evidence="2 3" key="1">
    <citation type="submission" date="2019-03" db="EMBL/GenBank/DDBJ databases">
        <title>Genomic Encyclopedia of Type Strains, Phase IV (KMG-IV): sequencing the most valuable type-strain genomes for metagenomic binning, comparative biology and taxonomic classification.</title>
        <authorList>
            <person name="Goeker M."/>
        </authorList>
    </citation>
    <scope>NUCLEOTIDE SEQUENCE [LARGE SCALE GENOMIC DNA]</scope>
    <source>
        <strain evidence="2 3">DSM 29487</strain>
    </source>
</reference>
<dbReference type="PROSITE" id="PS51737">
    <property type="entry name" value="RECOMBINASE_DNA_BIND"/>
    <property type="match status" value="1"/>
</dbReference>
<sequence>MAHIPLGYKIVEGCAVVDEPTVEQIKATYRYYFEGKSLVDAAKEAGFKMNHATVKRMLSNKKYLGTDYYPQIIDEETIERFLKELTRRAGNLGRLDRKCKERNITIPTSFQFKPAELTFADPFEQAEYIYSLIESEE</sequence>